<dbReference type="EC" id="2.4.2.52" evidence="2"/>
<sequence length="95" mass="10453">MKSEDGFAGKLGRIAKSALLEEVYTTPKPGLVDVYSNGAHKDMNVSTFLRSAAVLEPFFTVMAAQGIRHCQELPLLMKKIRKVGQYAESAMYKAT</sequence>
<keyword evidence="4" id="KW-0547">Nucleotide-binding</keyword>
<keyword evidence="3" id="KW-0808">Transferase</keyword>
<protein>
    <recommendedName>
        <fullName evidence="2">triphosphoribosyl-dephospho-CoA synthase</fullName>
        <ecNumber evidence="2">2.4.2.52</ecNumber>
    </recommendedName>
</protein>
<dbReference type="EMBL" id="DVON01000027">
    <property type="protein sequence ID" value="HIV11733.1"/>
    <property type="molecule type" value="Genomic_DNA"/>
</dbReference>
<evidence type="ECO:0000256" key="5">
    <source>
        <dbReference type="ARBA" id="ARBA00022840"/>
    </source>
</evidence>
<accession>A0A9D1NSX9</accession>
<evidence type="ECO:0000256" key="4">
    <source>
        <dbReference type="ARBA" id="ARBA00022741"/>
    </source>
</evidence>
<dbReference type="Gene3D" id="1.10.4200.10">
    <property type="entry name" value="Triphosphoribosyl-dephospho-CoA protein"/>
    <property type="match status" value="1"/>
</dbReference>
<comment type="catalytic activity">
    <reaction evidence="1">
        <text>3'-dephospho-CoA + ATP = 2'-(5''-triphospho-alpha-D-ribosyl)-3'-dephospho-CoA + adenine</text>
        <dbReference type="Rhea" id="RHEA:15117"/>
        <dbReference type="ChEBI" id="CHEBI:16708"/>
        <dbReference type="ChEBI" id="CHEBI:30616"/>
        <dbReference type="ChEBI" id="CHEBI:57328"/>
        <dbReference type="ChEBI" id="CHEBI:61378"/>
        <dbReference type="EC" id="2.4.2.52"/>
    </reaction>
</comment>
<dbReference type="GO" id="GO:0051191">
    <property type="term" value="P:prosthetic group biosynthetic process"/>
    <property type="evidence" value="ECO:0007669"/>
    <property type="project" value="TreeGrafter"/>
</dbReference>
<dbReference type="PANTHER" id="PTHR30201:SF2">
    <property type="entry name" value="2-(5''-TRIPHOSPHORIBOSYL)-3'-DEPHOSPHOCOENZYME-A SYNTHASE"/>
    <property type="match status" value="1"/>
</dbReference>
<proteinExistence type="predicted"/>
<dbReference type="Proteomes" id="UP000886723">
    <property type="component" value="Unassembled WGS sequence"/>
</dbReference>
<name>A0A9D1NSX9_9FIRM</name>
<dbReference type="AlphaFoldDB" id="A0A9D1NSX9"/>
<gene>
    <name evidence="6" type="ORF">IAA63_01150</name>
</gene>
<dbReference type="PANTHER" id="PTHR30201">
    <property type="entry name" value="TRIPHOSPHORIBOSYL-DEPHOSPHO-COA SYNTHASE"/>
    <property type="match status" value="1"/>
</dbReference>
<evidence type="ECO:0000256" key="1">
    <source>
        <dbReference type="ARBA" id="ARBA00001210"/>
    </source>
</evidence>
<evidence type="ECO:0000256" key="2">
    <source>
        <dbReference type="ARBA" id="ARBA00012074"/>
    </source>
</evidence>
<evidence type="ECO:0000256" key="3">
    <source>
        <dbReference type="ARBA" id="ARBA00022679"/>
    </source>
</evidence>
<dbReference type="GO" id="GO:0046917">
    <property type="term" value="F:triphosphoribosyl-dephospho-CoA synthase activity"/>
    <property type="evidence" value="ECO:0007669"/>
    <property type="project" value="UniProtKB-EC"/>
</dbReference>
<feature type="non-terminal residue" evidence="6">
    <location>
        <position position="95"/>
    </location>
</feature>
<reference evidence="6" key="2">
    <citation type="journal article" date="2021" name="PeerJ">
        <title>Extensive microbial diversity within the chicken gut microbiome revealed by metagenomics and culture.</title>
        <authorList>
            <person name="Gilroy R."/>
            <person name="Ravi A."/>
            <person name="Getino M."/>
            <person name="Pursley I."/>
            <person name="Horton D.L."/>
            <person name="Alikhan N.F."/>
            <person name="Baker D."/>
            <person name="Gharbi K."/>
            <person name="Hall N."/>
            <person name="Watson M."/>
            <person name="Adriaenssens E.M."/>
            <person name="Foster-Nyarko E."/>
            <person name="Jarju S."/>
            <person name="Secka A."/>
            <person name="Antonio M."/>
            <person name="Oren A."/>
            <person name="Chaudhuri R.R."/>
            <person name="La Ragione R."/>
            <person name="Hildebrand F."/>
            <person name="Pallen M.J."/>
        </authorList>
    </citation>
    <scope>NUCLEOTIDE SEQUENCE</scope>
    <source>
        <strain evidence="6">ChiBcec2-4451</strain>
    </source>
</reference>
<organism evidence="6 7">
    <name type="scientific">Candidatus Pullilachnospira stercoravium</name>
    <dbReference type="NCBI Taxonomy" id="2840913"/>
    <lineage>
        <taxon>Bacteria</taxon>
        <taxon>Bacillati</taxon>
        <taxon>Bacillota</taxon>
        <taxon>Clostridia</taxon>
        <taxon>Lachnospirales</taxon>
        <taxon>Lachnospiraceae</taxon>
        <taxon>Lachnospiraceae incertae sedis</taxon>
        <taxon>Candidatus Pullilachnospira</taxon>
    </lineage>
</organism>
<dbReference type="Pfam" id="PF01874">
    <property type="entry name" value="CitG"/>
    <property type="match status" value="1"/>
</dbReference>
<evidence type="ECO:0000313" key="7">
    <source>
        <dbReference type="Proteomes" id="UP000886723"/>
    </source>
</evidence>
<dbReference type="InterPro" id="IPR002736">
    <property type="entry name" value="CitG"/>
</dbReference>
<evidence type="ECO:0000313" key="6">
    <source>
        <dbReference type="EMBL" id="HIV11733.1"/>
    </source>
</evidence>
<keyword evidence="5" id="KW-0067">ATP-binding</keyword>
<comment type="caution">
    <text evidence="6">The sequence shown here is derived from an EMBL/GenBank/DDBJ whole genome shotgun (WGS) entry which is preliminary data.</text>
</comment>
<dbReference type="GO" id="GO:0005524">
    <property type="term" value="F:ATP binding"/>
    <property type="evidence" value="ECO:0007669"/>
    <property type="project" value="UniProtKB-KW"/>
</dbReference>
<reference evidence="6" key="1">
    <citation type="submission" date="2020-10" db="EMBL/GenBank/DDBJ databases">
        <authorList>
            <person name="Gilroy R."/>
        </authorList>
    </citation>
    <scope>NUCLEOTIDE SEQUENCE</scope>
    <source>
        <strain evidence="6">ChiBcec2-4451</strain>
    </source>
</reference>